<dbReference type="EC" id="1.-.-.-" evidence="6"/>
<keyword evidence="2 6" id="KW-0285">Flavoprotein</keyword>
<comment type="caution">
    <text evidence="8">The sequence shown here is derived from an EMBL/GenBank/DDBJ whole genome shotgun (WGS) entry which is preliminary data.</text>
</comment>
<protein>
    <recommendedName>
        <fullName evidence="6">Flavin-containing monooxygenase</fullName>
        <ecNumber evidence="6">1.-.-.-</ecNumber>
    </recommendedName>
</protein>
<evidence type="ECO:0000256" key="1">
    <source>
        <dbReference type="ARBA" id="ARBA00009183"/>
    </source>
</evidence>
<keyword evidence="4" id="KW-0521">NADP</keyword>
<evidence type="ECO:0000256" key="7">
    <source>
        <dbReference type="SAM" id="MobiDB-lite"/>
    </source>
</evidence>
<dbReference type="InterPro" id="IPR036188">
    <property type="entry name" value="FAD/NAD-bd_sf"/>
</dbReference>
<comment type="similarity">
    <text evidence="1 6">Belongs to the FMO family.</text>
</comment>
<dbReference type="EMBL" id="CAXHTA020000007">
    <property type="protein sequence ID" value="CAL5222706.1"/>
    <property type="molecule type" value="Genomic_DNA"/>
</dbReference>
<organism evidence="8 9">
    <name type="scientific">Coccomyxa viridis</name>
    <dbReference type="NCBI Taxonomy" id="1274662"/>
    <lineage>
        <taxon>Eukaryota</taxon>
        <taxon>Viridiplantae</taxon>
        <taxon>Chlorophyta</taxon>
        <taxon>core chlorophytes</taxon>
        <taxon>Trebouxiophyceae</taxon>
        <taxon>Trebouxiophyceae incertae sedis</taxon>
        <taxon>Coccomyxaceae</taxon>
        <taxon>Coccomyxa</taxon>
    </lineage>
</organism>
<sequence length="498" mass="55428">MGKRSLKVGVIGAGAAGLVAARELTREGHQATVFEQGCRPGGVWVYTDAVEEAHMPGAKEVREQVHSSMYRNLRTNLPREVMSYTDFPFTRTWQDSRRFCSHQEVEAYLEAFADAFDLNQYIRYQTRVVSLKPLGRPSAHGHALPNGALANAKAQNSSGHAMTNGTEAAQDDAEVAPPRWRISTEPAGTHGSRAPHSEEDFDAVVVCNGHYSDVRRAELPGAESFPGTVVHSHSYRDNQAFKGLTVIVIGASASGEDICREIALTADKVYLSARSWQNPAWAHDSTPFGPRRNVWRRGVPVQLCADGSVEFEGGETAEKVDVVMHATGYKYTFPFLREAGVVTVDDNRIEHLYQHIFPPDLAPSISFVGLPWKVVPFAQYELQAKWIARVLSGRASLPSRQKMHAHIQSFYKELELNNVPKRYTHMLGDKQWAYNDWLADACGDVDRLPEWRPLMYKVAGDTKRAFPERYRDEWPESKLVGIAAQEAQSLGAPVEVAA</sequence>
<evidence type="ECO:0000313" key="8">
    <source>
        <dbReference type="EMBL" id="CAL5222706.1"/>
    </source>
</evidence>
<keyword evidence="3 6" id="KW-0274">FAD</keyword>
<evidence type="ECO:0000313" key="9">
    <source>
        <dbReference type="Proteomes" id="UP001497392"/>
    </source>
</evidence>
<keyword evidence="9" id="KW-1185">Reference proteome</keyword>
<dbReference type="Pfam" id="PF00743">
    <property type="entry name" value="FMO-like"/>
    <property type="match status" value="3"/>
</dbReference>
<dbReference type="InterPro" id="IPR050346">
    <property type="entry name" value="FMO-like"/>
</dbReference>
<feature type="region of interest" description="Disordered" evidence="7">
    <location>
        <begin position="153"/>
        <end position="176"/>
    </location>
</feature>
<evidence type="ECO:0000256" key="3">
    <source>
        <dbReference type="ARBA" id="ARBA00022827"/>
    </source>
</evidence>
<evidence type="ECO:0000256" key="2">
    <source>
        <dbReference type="ARBA" id="ARBA00022630"/>
    </source>
</evidence>
<dbReference type="PRINTS" id="PR00370">
    <property type="entry name" value="FMOXYGENASE"/>
</dbReference>
<dbReference type="InterPro" id="IPR020946">
    <property type="entry name" value="Flavin_mOase-like"/>
</dbReference>
<dbReference type="Proteomes" id="UP001497392">
    <property type="component" value="Unassembled WGS sequence"/>
</dbReference>
<comment type="cofactor">
    <cofactor evidence="6">
        <name>FAD</name>
        <dbReference type="ChEBI" id="CHEBI:57692"/>
    </cofactor>
</comment>
<dbReference type="SUPFAM" id="SSF51905">
    <property type="entry name" value="FAD/NAD(P)-binding domain"/>
    <property type="match status" value="2"/>
</dbReference>
<gene>
    <name evidence="8" type="primary">g5108</name>
    <name evidence="8" type="ORF">VP750_LOCUS4365</name>
</gene>
<evidence type="ECO:0000256" key="4">
    <source>
        <dbReference type="ARBA" id="ARBA00022857"/>
    </source>
</evidence>
<dbReference type="Gene3D" id="3.50.50.60">
    <property type="entry name" value="FAD/NAD(P)-binding domain"/>
    <property type="match status" value="2"/>
</dbReference>
<accession>A0ABP1FS12</accession>
<name>A0ABP1FS12_9CHLO</name>
<feature type="compositionally biased region" description="Polar residues" evidence="7">
    <location>
        <begin position="153"/>
        <end position="167"/>
    </location>
</feature>
<evidence type="ECO:0000256" key="5">
    <source>
        <dbReference type="ARBA" id="ARBA00023002"/>
    </source>
</evidence>
<dbReference type="PANTHER" id="PTHR23023">
    <property type="entry name" value="DIMETHYLANILINE MONOOXYGENASE"/>
    <property type="match status" value="1"/>
</dbReference>
<keyword evidence="5 6" id="KW-0560">Oxidoreductase</keyword>
<dbReference type="PIRSF" id="PIRSF000332">
    <property type="entry name" value="FMO"/>
    <property type="match status" value="1"/>
</dbReference>
<proteinExistence type="inferred from homology"/>
<keyword evidence="6" id="KW-0503">Monooxygenase</keyword>
<reference evidence="8 9" key="1">
    <citation type="submission" date="2024-06" db="EMBL/GenBank/DDBJ databases">
        <authorList>
            <person name="Kraege A."/>
            <person name="Thomma B."/>
        </authorList>
    </citation>
    <scope>NUCLEOTIDE SEQUENCE [LARGE SCALE GENOMIC DNA]</scope>
</reference>
<evidence type="ECO:0000256" key="6">
    <source>
        <dbReference type="RuleBase" id="RU361177"/>
    </source>
</evidence>
<dbReference type="InterPro" id="IPR000960">
    <property type="entry name" value="Flavin_mOase"/>
</dbReference>